<reference evidence="1" key="1">
    <citation type="journal article" date="2021" name="New Phytol.">
        <title>Evolutionary innovations through gain and loss of genes in the ectomycorrhizal Boletales.</title>
        <authorList>
            <person name="Wu G."/>
            <person name="Miyauchi S."/>
            <person name="Morin E."/>
            <person name="Kuo A."/>
            <person name="Drula E."/>
            <person name="Varga T."/>
            <person name="Kohler A."/>
            <person name="Feng B."/>
            <person name="Cao Y."/>
            <person name="Lipzen A."/>
            <person name="Daum C."/>
            <person name="Hundley H."/>
            <person name="Pangilinan J."/>
            <person name="Johnson J."/>
            <person name="Barry K."/>
            <person name="LaButti K."/>
            <person name="Ng V."/>
            <person name="Ahrendt S."/>
            <person name="Min B."/>
            <person name="Choi I.G."/>
            <person name="Park H."/>
            <person name="Plett J.M."/>
            <person name="Magnuson J."/>
            <person name="Spatafora J.W."/>
            <person name="Nagy L.G."/>
            <person name="Henrissat B."/>
            <person name="Grigoriev I.V."/>
            <person name="Yang Z.L."/>
            <person name="Xu J."/>
            <person name="Martin F.M."/>
        </authorList>
    </citation>
    <scope>NUCLEOTIDE SEQUENCE</scope>
    <source>
        <strain evidence="1">ATCC 28755</strain>
    </source>
</reference>
<gene>
    <name evidence="1" type="ORF">BJ138DRAFT_1126305</name>
</gene>
<sequence length="671" mass="76125">MSFRRKNRQVEEEESGDDNPRQLFVQDGRPVRFFMHRSITNGRDRLKDDITRNGGIVQETDKAANVVLVDDQKIDQPTLQLTYSCSELEWKRFIYVERLGFVSRCIRTGNYSHPKPKAQGMPGPTPYEARVAYTPADDANLARYIAYRIPNAEAGGRTGNNLYMELEMMGAEGSKEYRWAKNHTWQSWRNRYKTKRHILDPMIQEYVDGPQGRGLGLARDPRSRQHNRIYPMPRRPQVENAYDDNDDVPNQQHEQHDDIRAQEIYEDIAGNEDEAPAKARDKEVEEEFRVSSPDSLFSEVEEPDNGKQVQKRRRNGSDAHSSYESPQKRRRVAIVSEKQGRQNDPQPQRPDSPPRPPSTDEPDLFLTQRTLVNSPDVRRLSPPRAGPSRAAASRTRDTVVPVRPLRPRVLSQAHPPLEDRLKSPRSRVGQNDDIPATTKSSEAAKKSSKDIRISKTPSTDAPYRNTRARSKSVDPEPVVIPQPKSQKGKEKAVQEPLEAVPESDLDEELQVEQHENDARAPSSFRLQVTPDRNSEELVVEDILGDMSISAGGDLVSRDMVEQADQDSEDMDSDDAQIHRELNNTDSDDEDSDDDGVSGLELLSNGGLVIAERNLRDIQQVRRRQPDVIDLTFSSPDTKGRQHVVQQIYNATHGPYKPPPGSRADKAKGKLR</sequence>
<protein>
    <submittedName>
        <fullName evidence="1">Uncharacterized protein</fullName>
    </submittedName>
</protein>
<accession>A0ACB8ACU3</accession>
<dbReference type="Proteomes" id="UP000790377">
    <property type="component" value="Unassembled WGS sequence"/>
</dbReference>
<dbReference type="EMBL" id="MU267689">
    <property type="protein sequence ID" value="KAH7911112.1"/>
    <property type="molecule type" value="Genomic_DNA"/>
</dbReference>
<name>A0ACB8ACU3_9AGAM</name>
<evidence type="ECO:0000313" key="2">
    <source>
        <dbReference type="Proteomes" id="UP000790377"/>
    </source>
</evidence>
<organism evidence="1 2">
    <name type="scientific">Hygrophoropsis aurantiaca</name>
    <dbReference type="NCBI Taxonomy" id="72124"/>
    <lineage>
        <taxon>Eukaryota</taxon>
        <taxon>Fungi</taxon>
        <taxon>Dikarya</taxon>
        <taxon>Basidiomycota</taxon>
        <taxon>Agaricomycotina</taxon>
        <taxon>Agaricomycetes</taxon>
        <taxon>Agaricomycetidae</taxon>
        <taxon>Boletales</taxon>
        <taxon>Coniophorineae</taxon>
        <taxon>Hygrophoropsidaceae</taxon>
        <taxon>Hygrophoropsis</taxon>
    </lineage>
</organism>
<comment type="caution">
    <text evidence="1">The sequence shown here is derived from an EMBL/GenBank/DDBJ whole genome shotgun (WGS) entry which is preliminary data.</text>
</comment>
<proteinExistence type="predicted"/>
<evidence type="ECO:0000313" key="1">
    <source>
        <dbReference type="EMBL" id="KAH7911112.1"/>
    </source>
</evidence>
<keyword evidence="2" id="KW-1185">Reference proteome</keyword>